<keyword evidence="2" id="KW-1185">Reference proteome</keyword>
<proteinExistence type="predicted"/>
<organism evidence="1 2">
    <name type="scientific">Pleurodeles waltl</name>
    <name type="common">Iberian ribbed newt</name>
    <dbReference type="NCBI Taxonomy" id="8319"/>
    <lineage>
        <taxon>Eukaryota</taxon>
        <taxon>Metazoa</taxon>
        <taxon>Chordata</taxon>
        <taxon>Craniata</taxon>
        <taxon>Vertebrata</taxon>
        <taxon>Euteleostomi</taxon>
        <taxon>Amphibia</taxon>
        <taxon>Batrachia</taxon>
        <taxon>Caudata</taxon>
        <taxon>Salamandroidea</taxon>
        <taxon>Salamandridae</taxon>
        <taxon>Pleurodelinae</taxon>
        <taxon>Pleurodeles</taxon>
    </lineage>
</organism>
<dbReference type="EMBL" id="JANPWB010000008">
    <property type="protein sequence ID" value="KAJ1163881.1"/>
    <property type="molecule type" value="Genomic_DNA"/>
</dbReference>
<accession>A0AAV7SIH6</accession>
<sequence length="162" mass="17144">MIPRLRAWFASRVVGGCDQLFESQVGEVVQEGGGVVVVRVFQVEVEVAKEYVVCGGESVRADGVSDGVTEGGTWSWGSVYECASEGGNVVDVDEEVHVFCIIEGVEGVGGDLDGVSVKDGDAASWFVKAVFALEFVALWGGCGYVWLGCEVCPCFCEEDDVG</sequence>
<gene>
    <name evidence="1" type="ORF">NDU88_004333</name>
</gene>
<comment type="caution">
    <text evidence="1">The sequence shown here is derived from an EMBL/GenBank/DDBJ whole genome shotgun (WGS) entry which is preliminary data.</text>
</comment>
<dbReference type="Proteomes" id="UP001066276">
    <property type="component" value="Chromosome 4_2"/>
</dbReference>
<dbReference type="AlphaFoldDB" id="A0AAV7SIH6"/>
<reference evidence="1" key="1">
    <citation type="journal article" date="2022" name="bioRxiv">
        <title>Sequencing and chromosome-scale assembly of the giantPleurodeles waltlgenome.</title>
        <authorList>
            <person name="Brown T."/>
            <person name="Elewa A."/>
            <person name="Iarovenko S."/>
            <person name="Subramanian E."/>
            <person name="Araus A.J."/>
            <person name="Petzold A."/>
            <person name="Susuki M."/>
            <person name="Suzuki K.-i.T."/>
            <person name="Hayashi T."/>
            <person name="Toyoda A."/>
            <person name="Oliveira C."/>
            <person name="Osipova E."/>
            <person name="Leigh N.D."/>
            <person name="Simon A."/>
            <person name="Yun M.H."/>
        </authorList>
    </citation>
    <scope>NUCLEOTIDE SEQUENCE</scope>
    <source>
        <strain evidence="1">20211129_DDA</strain>
        <tissue evidence="1">Liver</tissue>
    </source>
</reference>
<name>A0AAV7SIH6_PLEWA</name>
<protein>
    <submittedName>
        <fullName evidence="1">Uncharacterized protein</fullName>
    </submittedName>
</protein>
<evidence type="ECO:0000313" key="2">
    <source>
        <dbReference type="Proteomes" id="UP001066276"/>
    </source>
</evidence>
<evidence type="ECO:0000313" key="1">
    <source>
        <dbReference type="EMBL" id="KAJ1163881.1"/>
    </source>
</evidence>